<reference evidence="3 4" key="1">
    <citation type="submission" date="2018-06" db="EMBL/GenBank/DDBJ databases">
        <authorList>
            <consortium name="Pathogen Informatics"/>
            <person name="Doyle S."/>
        </authorList>
    </citation>
    <scope>NUCLEOTIDE SEQUENCE [LARGE SCALE GENOMIC DNA]</scope>
    <source>
        <strain evidence="3 4">NCTC11997</strain>
    </source>
</reference>
<dbReference type="Proteomes" id="UP000254603">
    <property type="component" value="Unassembled WGS sequence"/>
</dbReference>
<feature type="transmembrane region" description="Helical" evidence="1">
    <location>
        <begin position="132"/>
        <end position="151"/>
    </location>
</feature>
<name>A0A378XCL6_9BURK</name>
<feature type="transmembrane region" description="Helical" evidence="1">
    <location>
        <begin position="89"/>
        <end position="120"/>
    </location>
</feature>
<protein>
    <submittedName>
        <fullName evidence="3">Tripartite tricarboxylate transporter TctB family</fullName>
    </submittedName>
</protein>
<keyword evidence="1" id="KW-1133">Transmembrane helix</keyword>
<evidence type="ECO:0000256" key="1">
    <source>
        <dbReference type="SAM" id="Phobius"/>
    </source>
</evidence>
<feature type="domain" description="DUF1468" evidence="2">
    <location>
        <begin position="12"/>
        <end position="149"/>
    </location>
</feature>
<gene>
    <name evidence="3" type="ORF">NCTC11997_00229</name>
</gene>
<evidence type="ECO:0000259" key="2">
    <source>
        <dbReference type="Pfam" id="PF07331"/>
    </source>
</evidence>
<dbReference type="RefSeq" id="WP_018573699.1">
    <property type="nucleotide sequence ID" value="NZ_CP065725.1"/>
</dbReference>
<evidence type="ECO:0000313" key="3">
    <source>
        <dbReference type="EMBL" id="SUA50489.1"/>
    </source>
</evidence>
<keyword evidence="1" id="KW-0812">Transmembrane</keyword>
<dbReference type="STRING" id="1122619.GCA_000373745_00524"/>
<sequence>MHMQENKSKPWWLGLAVIVLGAICVYSATKLSSTAMYAGIGPGLFVNLAGIGLVILGILLMMQIARGETFEAQDTENASGSTPMDKKAFFTATVGCLIPALTITSLGLPLTAMLTFTLIARAFSSQRLLSDLIIGFTLGTLSWLLFSYLGLQLGEFLPLIGV</sequence>
<proteinExistence type="predicted"/>
<feature type="transmembrane region" description="Helical" evidence="1">
    <location>
        <begin position="35"/>
        <end position="60"/>
    </location>
</feature>
<dbReference type="AlphaFoldDB" id="A0A378XCL6"/>
<feature type="transmembrane region" description="Helical" evidence="1">
    <location>
        <begin position="12"/>
        <end position="29"/>
    </location>
</feature>
<dbReference type="InterPro" id="IPR009936">
    <property type="entry name" value="DUF1468"/>
</dbReference>
<accession>A0A378XCL6</accession>
<organism evidence="3 4">
    <name type="scientific">Oligella ureolytica</name>
    <dbReference type="NCBI Taxonomy" id="90244"/>
    <lineage>
        <taxon>Bacteria</taxon>
        <taxon>Pseudomonadati</taxon>
        <taxon>Pseudomonadota</taxon>
        <taxon>Betaproteobacteria</taxon>
        <taxon>Burkholderiales</taxon>
        <taxon>Alcaligenaceae</taxon>
        <taxon>Oligella</taxon>
    </lineage>
</organism>
<dbReference type="Pfam" id="PF07331">
    <property type="entry name" value="TctB"/>
    <property type="match status" value="1"/>
</dbReference>
<evidence type="ECO:0000313" key="4">
    <source>
        <dbReference type="Proteomes" id="UP000254603"/>
    </source>
</evidence>
<keyword evidence="1" id="KW-0472">Membrane</keyword>
<dbReference type="EMBL" id="UGSB01000001">
    <property type="protein sequence ID" value="SUA50489.1"/>
    <property type="molecule type" value="Genomic_DNA"/>
</dbReference>